<dbReference type="Gene3D" id="2.60.120.200">
    <property type="match status" value="1"/>
</dbReference>
<dbReference type="RefSeq" id="WP_008990466.1">
    <property type="nucleotide sequence ID" value="NZ_AMSG01000002.1"/>
</dbReference>
<protein>
    <recommendedName>
        <fullName evidence="4">LamG-like jellyroll fold domain-containing protein</fullName>
    </recommendedName>
</protein>
<evidence type="ECO:0000256" key="1">
    <source>
        <dbReference type="SAM" id="SignalP"/>
    </source>
</evidence>
<organism evidence="2 3">
    <name type="scientific">Galbibacter marinus</name>
    <dbReference type="NCBI Taxonomy" id="555500"/>
    <lineage>
        <taxon>Bacteria</taxon>
        <taxon>Pseudomonadati</taxon>
        <taxon>Bacteroidota</taxon>
        <taxon>Flavobacteriia</taxon>
        <taxon>Flavobacteriales</taxon>
        <taxon>Flavobacteriaceae</taxon>
        <taxon>Galbibacter</taxon>
    </lineage>
</organism>
<dbReference type="OrthoDB" id="950827at2"/>
<keyword evidence="3" id="KW-1185">Reference proteome</keyword>
<dbReference type="EMBL" id="AMSG01000002">
    <property type="protein sequence ID" value="EKF56447.1"/>
    <property type="molecule type" value="Genomic_DNA"/>
</dbReference>
<dbReference type="GO" id="GO:0004553">
    <property type="term" value="F:hydrolase activity, hydrolyzing O-glycosyl compounds"/>
    <property type="evidence" value="ECO:0007669"/>
    <property type="project" value="UniProtKB-ARBA"/>
</dbReference>
<dbReference type="InterPro" id="IPR013783">
    <property type="entry name" value="Ig-like_fold"/>
</dbReference>
<keyword evidence="1" id="KW-0732">Signal</keyword>
<dbReference type="AlphaFoldDB" id="K2QNH9"/>
<proteinExistence type="predicted"/>
<name>K2QNH9_9FLAO</name>
<dbReference type="SUPFAM" id="SSF49899">
    <property type="entry name" value="Concanavalin A-like lectins/glucanases"/>
    <property type="match status" value="1"/>
</dbReference>
<dbReference type="Pfam" id="PF17957">
    <property type="entry name" value="Big_7"/>
    <property type="match status" value="1"/>
</dbReference>
<dbReference type="InterPro" id="IPR013320">
    <property type="entry name" value="ConA-like_dom_sf"/>
</dbReference>
<evidence type="ECO:0000313" key="2">
    <source>
        <dbReference type="EMBL" id="EKF56447.1"/>
    </source>
</evidence>
<evidence type="ECO:0008006" key="4">
    <source>
        <dbReference type="Google" id="ProtNLM"/>
    </source>
</evidence>
<gene>
    <name evidence="2" type="ORF">I215_02953</name>
</gene>
<evidence type="ECO:0000313" key="3">
    <source>
        <dbReference type="Proteomes" id="UP000007364"/>
    </source>
</evidence>
<reference evidence="2 3" key="1">
    <citation type="journal article" date="2012" name="J. Bacteriol.">
        <title>Genome Sequence of Galbibacter marinum Type Strain ck-I2-15.</title>
        <authorList>
            <person name="Lai Q."/>
            <person name="Li C."/>
            <person name="Shao Z."/>
        </authorList>
    </citation>
    <scope>NUCLEOTIDE SEQUENCE [LARGE SCALE GENOMIC DNA]</scope>
    <source>
        <strain evidence="3">ck-I2-15</strain>
    </source>
</reference>
<dbReference type="Gene3D" id="2.60.40.10">
    <property type="entry name" value="Immunoglobulins"/>
    <property type="match status" value="1"/>
</dbReference>
<dbReference type="GO" id="GO:0005975">
    <property type="term" value="P:carbohydrate metabolic process"/>
    <property type="evidence" value="ECO:0007669"/>
    <property type="project" value="UniProtKB-ARBA"/>
</dbReference>
<dbReference type="PATRIC" id="fig|555500.3.peg.614"/>
<feature type="chain" id="PRO_5003863316" description="LamG-like jellyroll fold domain-containing protein" evidence="1">
    <location>
        <begin position="23"/>
        <end position="362"/>
    </location>
</feature>
<accession>K2QNH9</accession>
<dbReference type="eggNOG" id="ENOG502Z7ZH">
    <property type="taxonomic scope" value="Bacteria"/>
</dbReference>
<comment type="caution">
    <text evidence="2">The sequence shown here is derived from an EMBL/GenBank/DDBJ whole genome shotgun (WGS) entry which is preliminary data.</text>
</comment>
<dbReference type="Proteomes" id="UP000007364">
    <property type="component" value="Unassembled WGS sequence"/>
</dbReference>
<dbReference type="PROSITE" id="PS51257">
    <property type="entry name" value="PROKAR_LIPOPROTEIN"/>
    <property type="match status" value="1"/>
</dbReference>
<dbReference type="STRING" id="555500.I215_02953"/>
<sequence>MKRIIYLMSFVFALLVSSCDQGIDSIKEVAPGPDMAPPVVAINYPAAGLEIQVKEDVVPITIKFSVEDDIELISVVVSMDDEVIRSYSSFKDYRKVTIDDLVYPNLENGSHTLSVQATDIEGKETIQAITFEKKEAYKPIYDGEIFYMPFNGDFSELVSVSSGTAVGSTGFADQSVVGANAFAGAADSYVTFPTEGLLDSEFSATFWYKLNAVPDRAGILVIGPEDTENPDAQNNRTSGFRFFRENAGGNQRFKLNVGNGTADSWVDGGEAADLSPGTDWVQMAFTISQSTAKVYIDGVLVAETAITGVDWTGCDLLSIGSGAPRFSGWDHLSDLSFIDELRFYNKELSIEEILEIQNADLE</sequence>
<dbReference type="Pfam" id="PF13385">
    <property type="entry name" value="Laminin_G_3"/>
    <property type="match status" value="1"/>
</dbReference>
<feature type="signal peptide" evidence="1">
    <location>
        <begin position="1"/>
        <end position="22"/>
    </location>
</feature>